<dbReference type="EMBL" id="AHHD01000100">
    <property type="protein sequence ID" value="EKG19988.1"/>
    <property type="molecule type" value="Genomic_DNA"/>
</dbReference>
<dbReference type="eggNOG" id="ENOG502SICX">
    <property type="taxonomic scope" value="Eukaryota"/>
</dbReference>
<evidence type="ECO:0000313" key="2">
    <source>
        <dbReference type="EMBL" id="EKG19988.1"/>
    </source>
</evidence>
<protein>
    <submittedName>
        <fullName evidence="2">Glycoside hydrolase family 71</fullName>
    </submittedName>
</protein>
<gene>
    <name evidence="2" type="ORF">MPH_02718</name>
</gene>
<keyword evidence="1" id="KW-0732">Signal</keyword>
<dbReference type="InterPro" id="IPR005197">
    <property type="entry name" value="Glyco_hydro_71"/>
</dbReference>
<comment type="caution">
    <text evidence="2">The sequence shown here is derived from an EMBL/GenBank/DDBJ whole genome shotgun (WGS) entry which is preliminary data.</text>
</comment>
<reference evidence="2 3" key="1">
    <citation type="journal article" date="2012" name="BMC Genomics">
        <title>Tools to kill: Genome of one of the most destructive plant pathogenic fungi Macrophomina phaseolina.</title>
        <authorList>
            <person name="Islam M.S."/>
            <person name="Haque M.S."/>
            <person name="Islam M.M."/>
            <person name="Emdad E.M."/>
            <person name="Halim A."/>
            <person name="Hossen Q.M.M."/>
            <person name="Hossain M.Z."/>
            <person name="Ahmed B."/>
            <person name="Rahim S."/>
            <person name="Rahman M.S."/>
            <person name="Alam M.M."/>
            <person name="Hou S."/>
            <person name="Wan X."/>
            <person name="Saito J.A."/>
            <person name="Alam M."/>
        </authorList>
    </citation>
    <scope>NUCLEOTIDE SEQUENCE [LARGE SCALE GENOMIC DNA]</scope>
    <source>
        <strain evidence="2 3">MS6</strain>
    </source>
</reference>
<evidence type="ECO:0000313" key="3">
    <source>
        <dbReference type="Proteomes" id="UP000007129"/>
    </source>
</evidence>
<dbReference type="Proteomes" id="UP000007129">
    <property type="component" value="Unassembled WGS sequence"/>
</dbReference>
<dbReference type="InParanoid" id="K2RZ42"/>
<feature type="signal peptide" evidence="1">
    <location>
        <begin position="1"/>
        <end position="27"/>
    </location>
</feature>
<dbReference type="CDD" id="cd11577">
    <property type="entry name" value="GH71"/>
    <property type="match status" value="1"/>
</dbReference>
<dbReference type="OrthoDB" id="3257981at2759"/>
<name>K2RZ42_MACPH</name>
<dbReference type="HOGENOM" id="CLU_019141_3_0_1"/>
<organism evidence="2 3">
    <name type="scientific">Macrophomina phaseolina (strain MS6)</name>
    <name type="common">Charcoal rot fungus</name>
    <dbReference type="NCBI Taxonomy" id="1126212"/>
    <lineage>
        <taxon>Eukaryota</taxon>
        <taxon>Fungi</taxon>
        <taxon>Dikarya</taxon>
        <taxon>Ascomycota</taxon>
        <taxon>Pezizomycotina</taxon>
        <taxon>Dothideomycetes</taxon>
        <taxon>Dothideomycetes incertae sedis</taxon>
        <taxon>Botryosphaeriales</taxon>
        <taxon>Botryosphaeriaceae</taxon>
        <taxon>Macrophomina</taxon>
    </lineage>
</organism>
<evidence type="ECO:0000256" key="1">
    <source>
        <dbReference type="SAM" id="SignalP"/>
    </source>
</evidence>
<keyword evidence="2" id="KW-0378">Hydrolase</keyword>
<sequence>MTCHFGLRSALAAVTSSVLYCTHLAAAKAVFAHYMVGTTTDAHAATDITTAAAAGLDGFVLNIGDPRQSYVTNTVSSLFSHAPSTPSFTLLFSLDLAAGLGAGASLADYDALLKKYTAHASYARGGAHGYPFVSTFSDGGLSNETWDEWRGRVFGNEVYFVPDFDQTQGYYDAATGWWDHWGGVLDGLFSWEAAWPERNGYGGAFPGDVGPDVDVAKGAASRGKDYMVGLSALQYKNAYNTNLYRAGELNLPERMKNVLEMTPAPEYAEFITWNDGPESHYIGSLWPEQNTDADPARYATQTLAPHTGWLPLISSFAAAFRANASSASAMRPAPATDAATGALWYKAILQSASCPNEGNGGVYAKPDGWAKGEDVLSWAVV</sequence>
<accession>K2RZ42</accession>
<feature type="non-terminal residue" evidence="2">
    <location>
        <position position="381"/>
    </location>
</feature>
<dbReference type="STRING" id="1126212.K2RZ42"/>
<dbReference type="VEuPathDB" id="FungiDB:MPH_02718"/>
<proteinExistence type="predicted"/>
<dbReference type="AlphaFoldDB" id="K2RZ42"/>
<feature type="chain" id="PRO_5003864399" evidence="1">
    <location>
        <begin position="28"/>
        <end position="381"/>
    </location>
</feature>
<dbReference type="GO" id="GO:0051118">
    <property type="term" value="F:glucan endo-1,3-alpha-glucosidase activity"/>
    <property type="evidence" value="ECO:0007669"/>
    <property type="project" value="InterPro"/>
</dbReference>
<dbReference type="Pfam" id="PF03659">
    <property type="entry name" value="Glyco_hydro_71"/>
    <property type="match status" value="1"/>
</dbReference>